<dbReference type="Proteomes" id="UP000192356">
    <property type="component" value="Unassembled WGS sequence"/>
</dbReference>
<keyword evidence="3" id="KW-1185">Reference proteome</keyword>
<dbReference type="VEuPathDB" id="MicrosporidiaDB:HERIO_2590"/>
<sequence length="83" mass="10135">MIISVFYSIILSFLISIIYYKKDDLLNLFKQLLKDDNEEDFSTSYEKIGIEYIFMSCFILYLTTIFLTWRLFRKKKTIVKMNY</sequence>
<organism evidence="2 3">
    <name type="scientific">Hepatospora eriocheir</name>
    <dbReference type="NCBI Taxonomy" id="1081669"/>
    <lineage>
        <taxon>Eukaryota</taxon>
        <taxon>Fungi</taxon>
        <taxon>Fungi incertae sedis</taxon>
        <taxon>Microsporidia</taxon>
        <taxon>Hepatosporidae</taxon>
        <taxon>Hepatospora</taxon>
    </lineage>
</organism>
<evidence type="ECO:0000313" key="3">
    <source>
        <dbReference type="Proteomes" id="UP000192356"/>
    </source>
</evidence>
<dbReference type="VEuPathDB" id="MicrosporidiaDB:A0H76_394"/>
<keyword evidence="1" id="KW-0472">Membrane</keyword>
<protein>
    <submittedName>
        <fullName evidence="2">Uncharacterized protein</fullName>
    </submittedName>
</protein>
<reference evidence="2 3" key="1">
    <citation type="journal article" date="2017" name="Environ. Microbiol.">
        <title>Decay of the glycolytic pathway and adaptation to intranuclear parasitism within Enterocytozoonidae microsporidia.</title>
        <authorList>
            <person name="Wiredu Boakye D."/>
            <person name="Jaroenlak P."/>
            <person name="Prachumwat A."/>
            <person name="Williams T.A."/>
            <person name="Bateman K.S."/>
            <person name="Itsathitphaisarn O."/>
            <person name="Sritunyalucksana K."/>
            <person name="Paszkiewicz K.H."/>
            <person name="Moore K.A."/>
            <person name="Stentiford G.D."/>
            <person name="Williams B.A."/>
        </authorList>
    </citation>
    <scope>NUCLEOTIDE SEQUENCE [LARGE SCALE GENOMIC DNA]</scope>
    <source>
        <strain evidence="2 3">GB1</strain>
    </source>
</reference>
<evidence type="ECO:0000313" key="2">
    <source>
        <dbReference type="EMBL" id="ORD95304.1"/>
    </source>
</evidence>
<accession>A0A1X0Q6D5</accession>
<keyword evidence="1" id="KW-1133">Transmembrane helix</keyword>
<dbReference type="AlphaFoldDB" id="A0A1X0Q6D5"/>
<feature type="transmembrane region" description="Helical" evidence="1">
    <location>
        <begin position="52"/>
        <end position="72"/>
    </location>
</feature>
<proteinExistence type="predicted"/>
<keyword evidence="1" id="KW-0812">Transmembrane</keyword>
<name>A0A1X0Q6D5_9MICR</name>
<dbReference type="EMBL" id="LVKB01000434">
    <property type="protein sequence ID" value="ORD95304.1"/>
    <property type="molecule type" value="Genomic_DNA"/>
</dbReference>
<feature type="transmembrane region" description="Helical" evidence="1">
    <location>
        <begin position="5"/>
        <end position="21"/>
    </location>
</feature>
<evidence type="ECO:0000256" key="1">
    <source>
        <dbReference type="SAM" id="Phobius"/>
    </source>
</evidence>
<gene>
    <name evidence="2" type="ORF">HERIO_2590</name>
</gene>
<comment type="caution">
    <text evidence="2">The sequence shown here is derived from an EMBL/GenBank/DDBJ whole genome shotgun (WGS) entry which is preliminary data.</text>
</comment>